<dbReference type="GO" id="GO:0009307">
    <property type="term" value="P:DNA restriction-modification system"/>
    <property type="evidence" value="ECO:0007669"/>
    <property type="project" value="UniProtKB-KW"/>
</dbReference>
<feature type="domain" description="DNA methylase adenine-specific" evidence="8">
    <location>
        <begin position="325"/>
        <end position="597"/>
    </location>
</feature>
<evidence type="ECO:0000313" key="9">
    <source>
        <dbReference type="EMBL" id="SIR91045.1"/>
    </source>
</evidence>
<name>A0A1N7ESX1_9GAMM</name>
<dbReference type="STRING" id="34061.B0189_05380"/>
<reference evidence="10" key="1">
    <citation type="submission" date="2017-01" db="EMBL/GenBank/DDBJ databases">
        <authorList>
            <person name="Varghese N."/>
            <person name="Submissions S."/>
        </authorList>
    </citation>
    <scope>NUCLEOTIDE SEQUENCE [LARGE SCALE GENOMIC DNA]</scope>
    <source>
        <strain evidence="10">DSM 21768</strain>
    </source>
</reference>
<evidence type="ECO:0000256" key="5">
    <source>
        <dbReference type="ARBA" id="ARBA00022691"/>
    </source>
</evidence>
<dbReference type="EC" id="2.1.1.72" evidence="2"/>
<dbReference type="SUPFAM" id="SSF53335">
    <property type="entry name" value="S-adenosyl-L-methionine-dependent methyltransferases"/>
    <property type="match status" value="1"/>
</dbReference>
<dbReference type="RefSeq" id="WP_076555224.1">
    <property type="nucleotide sequence ID" value="NZ_FTNU01000007.1"/>
</dbReference>
<dbReference type="InterPro" id="IPR003356">
    <property type="entry name" value="DNA_methylase_A-5"/>
</dbReference>
<dbReference type="PANTHER" id="PTHR33841:SF5">
    <property type="entry name" value="DNA METHYLASE (MODIFICATION METHYLASE) (METHYLTRANSFERASE)-RELATED"/>
    <property type="match status" value="1"/>
</dbReference>
<keyword evidence="4" id="KW-0808">Transferase</keyword>
<dbReference type="GO" id="GO:0032259">
    <property type="term" value="P:methylation"/>
    <property type="evidence" value="ECO:0007669"/>
    <property type="project" value="UniProtKB-KW"/>
</dbReference>
<evidence type="ECO:0000256" key="4">
    <source>
        <dbReference type="ARBA" id="ARBA00022679"/>
    </source>
</evidence>
<gene>
    <name evidence="9" type="ORF">SAMN02745664_10738</name>
</gene>
<evidence type="ECO:0000259" key="8">
    <source>
        <dbReference type="Pfam" id="PF02384"/>
    </source>
</evidence>
<evidence type="ECO:0000256" key="3">
    <source>
        <dbReference type="ARBA" id="ARBA00022603"/>
    </source>
</evidence>
<keyword evidence="3 9" id="KW-0489">Methyltransferase</keyword>
<keyword evidence="6" id="KW-0680">Restriction system</keyword>
<dbReference type="Gene3D" id="3.40.50.150">
    <property type="entry name" value="Vaccinia Virus protein VP39"/>
    <property type="match status" value="1"/>
</dbReference>
<evidence type="ECO:0000313" key="10">
    <source>
        <dbReference type="Proteomes" id="UP000187495"/>
    </source>
</evidence>
<comment type="similarity">
    <text evidence="1">Belongs to the N(4)/N(6)-methyltransferase family.</text>
</comment>
<dbReference type="GO" id="GO:0003677">
    <property type="term" value="F:DNA binding"/>
    <property type="evidence" value="ECO:0007669"/>
    <property type="project" value="InterPro"/>
</dbReference>
<dbReference type="InterPro" id="IPR050953">
    <property type="entry name" value="N4_N6_ade-DNA_methylase"/>
</dbReference>
<dbReference type="GO" id="GO:0008170">
    <property type="term" value="F:N-methyltransferase activity"/>
    <property type="evidence" value="ECO:0007669"/>
    <property type="project" value="InterPro"/>
</dbReference>
<dbReference type="InterPro" id="IPR029063">
    <property type="entry name" value="SAM-dependent_MTases_sf"/>
</dbReference>
<protein>
    <recommendedName>
        <fullName evidence="2">site-specific DNA-methyltransferase (adenine-specific)</fullName>
        <ecNumber evidence="2">2.1.1.72</ecNumber>
    </recommendedName>
</protein>
<evidence type="ECO:0000256" key="7">
    <source>
        <dbReference type="ARBA" id="ARBA00047942"/>
    </source>
</evidence>
<dbReference type="AlphaFoldDB" id="A0A1N7ESX1"/>
<organism evidence="9 10">
    <name type="scientific">Moraxella cuniculi DSM 21768</name>
    <dbReference type="NCBI Taxonomy" id="1122245"/>
    <lineage>
        <taxon>Bacteria</taxon>
        <taxon>Pseudomonadati</taxon>
        <taxon>Pseudomonadota</taxon>
        <taxon>Gammaproteobacteria</taxon>
        <taxon>Moraxellales</taxon>
        <taxon>Moraxellaceae</taxon>
        <taxon>Moraxella</taxon>
    </lineage>
</organism>
<evidence type="ECO:0000256" key="6">
    <source>
        <dbReference type="ARBA" id="ARBA00022747"/>
    </source>
</evidence>
<keyword evidence="5" id="KW-0949">S-adenosyl-L-methionine</keyword>
<accession>A0A1N7ESX1</accession>
<evidence type="ECO:0000256" key="2">
    <source>
        <dbReference type="ARBA" id="ARBA00011900"/>
    </source>
</evidence>
<dbReference type="Proteomes" id="UP000187495">
    <property type="component" value="Unassembled WGS sequence"/>
</dbReference>
<dbReference type="PRINTS" id="PR00507">
    <property type="entry name" value="N12N6MTFRASE"/>
</dbReference>
<evidence type="ECO:0000256" key="1">
    <source>
        <dbReference type="ARBA" id="ARBA00006594"/>
    </source>
</evidence>
<keyword evidence="10" id="KW-1185">Reference proteome</keyword>
<sequence>MSKAKLNYNERAWAIDVISHINLFCSKKNLFVKKAGGERTLKDHSKKTLFPDVLLYGNEGVGEVIQGWELKMPDTPITDIELIENAKLKANKLGLNSFLLWNAKEAVLYIRERNSFSINKTWIESDIKNREDVETHQNKWKYILEDIITYISKIISDSSYKTVGLLELSSNLYVNSLESFKQDLSLNFESNAVKNFDFDIEITEWFNENKAKGDNKYSVLADFSILSWVNRLLFSHYLKTFNQNAEIINNLTPASSVDDVIETFEKITEKCDFMNVFLSNVGDKYIGSKFLSYWLGLNELLKEIRFDKIDSDYLHNVIDSALLHSRKKVVGQFSTPINLAYFLTSITIKNRTANIIDTCCGSGTIPKAVYQIKRECKIPPNEALNQVWASDKFSYPLQLCSIALSDPQALGSLVQVFQQDVFELQPNAKISFVDPFVEQVVTKELPIMHAVVSNLPFVRFETAEIPNSDKLNNLGLSKKSDLYAYIIFHLSNLIEENGRIGVVISNSWLANEWGEQFKENLLKHFKILKVICSSKGKWFGNADVVATLLVLEKDNQHSEYEIDFITTNTLIKDWDESVLTEMVTATLSSKIQSVHLSKATHKVEKISKFQKLGISWNALFSNLDWIDLVADKLTNVSNYIKIARGERRGWDKMFYPESKHKIESDYIKPVVMSSKDLPDSLIGEAKNEAFCCSESIEVLKYRNHLGALEWISKFENGTNTNGKPLVKILSRANQFWYEMKPNALADMVISMNPDKKICVYRLKERSFVNQRLISLSVKDTEQLNIMHALLNSAISLFYIESIGFGRGLGALDLNSTTMSKKLMILDPNLLSSEQITEIVEKFQSILNRSTLDLPNELQQEDRIEFDKAVLSAFNITLDPKIIYDSLLKIYNIRQSVKDDKNR</sequence>
<dbReference type="Pfam" id="PF02384">
    <property type="entry name" value="N6_Mtase"/>
    <property type="match status" value="1"/>
</dbReference>
<dbReference type="GO" id="GO:0009007">
    <property type="term" value="F:site-specific DNA-methyltransferase (adenine-specific) activity"/>
    <property type="evidence" value="ECO:0007669"/>
    <property type="project" value="UniProtKB-EC"/>
</dbReference>
<comment type="catalytic activity">
    <reaction evidence="7">
        <text>a 2'-deoxyadenosine in DNA + S-adenosyl-L-methionine = an N(6)-methyl-2'-deoxyadenosine in DNA + S-adenosyl-L-homocysteine + H(+)</text>
        <dbReference type="Rhea" id="RHEA:15197"/>
        <dbReference type="Rhea" id="RHEA-COMP:12418"/>
        <dbReference type="Rhea" id="RHEA-COMP:12419"/>
        <dbReference type="ChEBI" id="CHEBI:15378"/>
        <dbReference type="ChEBI" id="CHEBI:57856"/>
        <dbReference type="ChEBI" id="CHEBI:59789"/>
        <dbReference type="ChEBI" id="CHEBI:90615"/>
        <dbReference type="ChEBI" id="CHEBI:90616"/>
        <dbReference type="EC" id="2.1.1.72"/>
    </reaction>
</comment>
<proteinExistence type="inferred from homology"/>
<dbReference type="PANTHER" id="PTHR33841">
    <property type="entry name" value="DNA METHYLTRANSFERASE YEEA-RELATED"/>
    <property type="match status" value="1"/>
</dbReference>
<dbReference type="EMBL" id="FTNU01000007">
    <property type="protein sequence ID" value="SIR91045.1"/>
    <property type="molecule type" value="Genomic_DNA"/>
</dbReference>